<evidence type="ECO:0008006" key="3">
    <source>
        <dbReference type="Google" id="ProtNLM"/>
    </source>
</evidence>
<dbReference type="RefSeq" id="WP_109691097.1">
    <property type="nucleotide sequence ID" value="NZ_QGGL01000023.1"/>
</dbReference>
<gene>
    <name evidence="1" type="ORF">C7459_12322</name>
</gene>
<reference evidence="1 2" key="1">
    <citation type="submission" date="2018-05" db="EMBL/GenBank/DDBJ databases">
        <title>Genomic Encyclopedia of Type Strains, Phase IV (KMG-IV): sequencing the most valuable type-strain genomes for metagenomic binning, comparative biology and taxonomic classification.</title>
        <authorList>
            <person name="Goeker M."/>
        </authorList>
    </citation>
    <scope>NUCLEOTIDE SEQUENCE [LARGE SCALE GENOMIC DNA]</scope>
    <source>
        <strain evidence="1 2">DSM 18773</strain>
    </source>
</reference>
<name>A0A316D4I8_9BACL</name>
<dbReference type="Gene3D" id="1.20.1260.10">
    <property type="match status" value="1"/>
</dbReference>
<proteinExistence type="predicted"/>
<keyword evidence="2" id="KW-1185">Reference proteome</keyword>
<sequence length="69" mass="7703">MAQQQPLAIHETMELHEALNFKTVCALKSKMMYGLAHDEDLKALLELNVQQSTVAIQALQSLLARSPIQ</sequence>
<dbReference type="InterPro" id="IPR012347">
    <property type="entry name" value="Ferritin-like"/>
</dbReference>
<dbReference type="EMBL" id="QGGL01000023">
    <property type="protein sequence ID" value="PWK05397.1"/>
    <property type="molecule type" value="Genomic_DNA"/>
</dbReference>
<protein>
    <recommendedName>
        <fullName evidence="3">Spore coat protein</fullName>
    </recommendedName>
</protein>
<dbReference type="AlphaFoldDB" id="A0A316D4I8"/>
<dbReference type="Proteomes" id="UP000245634">
    <property type="component" value="Unassembled WGS sequence"/>
</dbReference>
<accession>A0A316D4I8</accession>
<organism evidence="1 2">
    <name type="scientific">Tumebacillus permanentifrigoris</name>
    <dbReference type="NCBI Taxonomy" id="378543"/>
    <lineage>
        <taxon>Bacteria</taxon>
        <taxon>Bacillati</taxon>
        <taxon>Bacillota</taxon>
        <taxon>Bacilli</taxon>
        <taxon>Bacillales</taxon>
        <taxon>Alicyclobacillaceae</taxon>
        <taxon>Tumebacillus</taxon>
    </lineage>
</organism>
<comment type="caution">
    <text evidence="1">The sequence shown here is derived from an EMBL/GenBank/DDBJ whole genome shotgun (WGS) entry which is preliminary data.</text>
</comment>
<evidence type="ECO:0000313" key="2">
    <source>
        <dbReference type="Proteomes" id="UP000245634"/>
    </source>
</evidence>
<evidence type="ECO:0000313" key="1">
    <source>
        <dbReference type="EMBL" id="PWK05397.1"/>
    </source>
</evidence>
<dbReference type="OrthoDB" id="1913674at2"/>